<evidence type="ECO:0000313" key="2">
    <source>
        <dbReference type="EMBL" id="WOK07444.1"/>
    </source>
</evidence>
<dbReference type="Gene3D" id="3.40.720.10">
    <property type="entry name" value="Alkaline Phosphatase, subunit A"/>
    <property type="match status" value="1"/>
</dbReference>
<dbReference type="InterPro" id="IPR000917">
    <property type="entry name" value="Sulfatase_N"/>
</dbReference>
<dbReference type="RefSeq" id="WP_317490122.1">
    <property type="nucleotide sequence ID" value="NZ_CP136051.1"/>
</dbReference>
<dbReference type="PANTHER" id="PTHR43108:SF6">
    <property type="entry name" value="N-SULPHOGLUCOSAMINE SULPHOHYDROLASE"/>
    <property type="match status" value="1"/>
</dbReference>
<dbReference type="EMBL" id="CP136051">
    <property type="protein sequence ID" value="WOK07444.1"/>
    <property type="molecule type" value="Genomic_DNA"/>
</dbReference>
<dbReference type="PANTHER" id="PTHR43108">
    <property type="entry name" value="N-ACETYLGLUCOSAMINE-6-SULFATASE FAMILY MEMBER"/>
    <property type="match status" value="1"/>
</dbReference>
<dbReference type="SUPFAM" id="SSF53649">
    <property type="entry name" value="Alkaline phosphatase-like"/>
    <property type="match status" value="1"/>
</dbReference>
<dbReference type="CDD" id="cd16031">
    <property type="entry name" value="G6S_like"/>
    <property type="match status" value="1"/>
</dbReference>
<dbReference type="InterPro" id="IPR017850">
    <property type="entry name" value="Alkaline_phosphatase_core_sf"/>
</dbReference>
<protein>
    <submittedName>
        <fullName evidence="2">Sulfatase</fullName>
    </submittedName>
</protein>
<dbReference type="Proteomes" id="UP001302349">
    <property type="component" value="Chromosome"/>
</dbReference>
<evidence type="ECO:0000313" key="3">
    <source>
        <dbReference type="Proteomes" id="UP001302349"/>
    </source>
</evidence>
<evidence type="ECO:0000259" key="1">
    <source>
        <dbReference type="Pfam" id="PF00884"/>
    </source>
</evidence>
<organism evidence="2 3">
    <name type="scientific">Imperialibacter roseus</name>
    <dbReference type="NCBI Taxonomy" id="1324217"/>
    <lineage>
        <taxon>Bacteria</taxon>
        <taxon>Pseudomonadati</taxon>
        <taxon>Bacteroidota</taxon>
        <taxon>Cytophagia</taxon>
        <taxon>Cytophagales</taxon>
        <taxon>Flammeovirgaceae</taxon>
        <taxon>Imperialibacter</taxon>
    </lineage>
</organism>
<sequence length="454" mass="52027">MTSKNLLTLLLICFSGYVYGQKSRPNIVFILTDDQRWDALGYAGNTIIQTPEMDKLAREGVYFKNAFVTTPICAASRATIITGLYERKHKYTFQQPPINNEFTDNSYPSVLKSEGYYSGFLGKMGVNFENKRDTSLFDVYKPEPVGAYFRLVEEGTRHKHTTDVIRDNAIDFIENAPEDKPFCLSISFHAPHADDSSPLQYFWPQEVDSLYKNVTIPGPAMADDNYFMKLPLPVREGFNRTRWNWRFESPEKYQQMVKGYYRMITGIDRAIAKIRTALEAKGVDKNTVIILMGDNGYFLGERQLAGKWLMYEPSLRVPLIIYHPSGVGSKTVEDMALNADIAPTILDFAQAKIPASYQGMSLTGHTKKTKMAVPRRDAFLCEHLWDFKPIAASEGIRTEKYKYFRYRDIPDSEELYDLVNDPWETKNLVQDKASQKILASLRKQCNEEIESLSK</sequence>
<reference evidence="2 3" key="1">
    <citation type="journal article" date="2023" name="Microbiol. Resour. Announc.">
        <title>Complete Genome Sequence of Imperialibacter roseus strain P4T.</title>
        <authorList>
            <person name="Tizabi D.R."/>
            <person name="Bachvaroff T."/>
            <person name="Hill R.T."/>
        </authorList>
    </citation>
    <scope>NUCLEOTIDE SEQUENCE [LARGE SCALE GENOMIC DNA]</scope>
    <source>
        <strain evidence="2 3">P4T</strain>
    </source>
</reference>
<accession>A0ABZ0IR21</accession>
<feature type="domain" description="Sulfatase N-terminal" evidence="1">
    <location>
        <begin position="25"/>
        <end position="350"/>
    </location>
</feature>
<keyword evidence="3" id="KW-1185">Reference proteome</keyword>
<gene>
    <name evidence="2" type="ORF">RT717_02260</name>
</gene>
<proteinExistence type="predicted"/>
<name>A0ABZ0IR21_9BACT</name>
<dbReference type="Pfam" id="PF00884">
    <property type="entry name" value="Sulfatase"/>
    <property type="match status" value="1"/>
</dbReference>